<dbReference type="CTD" id="7031"/>
<evidence type="ECO:0000313" key="8">
    <source>
        <dbReference type="RefSeq" id="XP_012916710.2"/>
    </source>
</evidence>
<dbReference type="PROSITE" id="PS51448">
    <property type="entry name" value="P_TREFOIL_2"/>
    <property type="match status" value="1"/>
</dbReference>
<evidence type="ECO:0000313" key="7">
    <source>
        <dbReference type="Proteomes" id="UP000000715"/>
    </source>
</evidence>
<proteinExistence type="predicted"/>
<dbReference type="FunFam" id="4.10.110.10:FF:000001">
    <property type="entry name" value="Trefoil factor 3"/>
    <property type="match status" value="1"/>
</dbReference>
<dbReference type="Pfam" id="PF00088">
    <property type="entry name" value="Trefoil"/>
    <property type="match status" value="1"/>
</dbReference>
<evidence type="ECO:0000256" key="5">
    <source>
        <dbReference type="PROSITE-ProRule" id="PRU00779"/>
    </source>
</evidence>
<evidence type="ECO:0000256" key="3">
    <source>
        <dbReference type="ARBA" id="ARBA00022729"/>
    </source>
</evidence>
<dbReference type="RefSeq" id="XP_012916710.2">
    <property type="nucleotide sequence ID" value="XM_013061256.2"/>
</dbReference>
<dbReference type="PANTHER" id="PTHR13826">
    <property type="entry name" value="INTESTINAL TREFOIL FACTOR-RELATED"/>
    <property type="match status" value="1"/>
</dbReference>
<dbReference type="Proteomes" id="UP000000715">
    <property type="component" value="Unplaced"/>
</dbReference>
<keyword evidence="3" id="KW-0732">Signal</keyword>
<dbReference type="SUPFAM" id="SSF57492">
    <property type="entry name" value="Trefoil"/>
    <property type="match status" value="1"/>
</dbReference>
<evidence type="ECO:0000256" key="1">
    <source>
        <dbReference type="ARBA" id="ARBA00004613"/>
    </source>
</evidence>
<feature type="disulfide bond" evidence="5">
    <location>
        <begin position="103"/>
        <end position="129"/>
    </location>
</feature>
<dbReference type="GO" id="GO:0005615">
    <property type="term" value="C:extracellular space"/>
    <property type="evidence" value="ECO:0007669"/>
    <property type="project" value="TreeGrafter"/>
</dbReference>
<organism evidence="7 8">
    <name type="scientific">Mustela putorius furo</name>
    <name type="common">European domestic ferret</name>
    <name type="synonym">Mustela furo</name>
    <dbReference type="NCBI Taxonomy" id="9669"/>
    <lineage>
        <taxon>Eukaryota</taxon>
        <taxon>Metazoa</taxon>
        <taxon>Chordata</taxon>
        <taxon>Craniata</taxon>
        <taxon>Vertebrata</taxon>
        <taxon>Euteleostomi</taxon>
        <taxon>Mammalia</taxon>
        <taxon>Eutheria</taxon>
        <taxon>Laurasiatheria</taxon>
        <taxon>Carnivora</taxon>
        <taxon>Caniformia</taxon>
        <taxon>Musteloidea</taxon>
        <taxon>Mustelidae</taxon>
        <taxon>Mustelinae</taxon>
        <taxon>Mustela</taxon>
    </lineage>
</organism>
<dbReference type="GO" id="GO:0030277">
    <property type="term" value="P:maintenance of gastrointestinal epithelium"/>
    <property type="evidence" value="ECO:0007669"/>
    <property type="project" value="TreeGrafter"/>
</dbReference>
<dbReference type="InterPro" id="IPR044913">
    <property type="entry name" value="P_trefoil_dom_sf"/>
</dbReference>
<name>A0A8U0NXG4_MUSPF</name>
<accession>A0A8U0NXG4</accession>
<keyword evidence="7" id="KW-1185">Reference proteome</keyword>
<evidence type="ECO:0000256" key="4">
    <source>
        <dbReference type="ARBA" id="ARBA00023157"/>
    </source>
</evidence>
<feature type="disulfide bond" evidence="5">
    <location>
        <begin position="123"/>
        <end position="140"/>
    </location>
</feature>
<dbReference type="PANTHER" id="PTHR13826:SF18">
    <property type="entry name" value="TREFOIL FACTOR 1"/>
    <property type="match status" value="1"/>
</dbReference>
<dbReference type="InterPro" id="IPR000519">
    <property type="entry name" value="P_trefoil_dom"/>
</dbReference>
<feature type="domain" description="P-type" evidence="6">
    <location>
        <begin position="101"/>
        <end position="144"/>
    </location>
</feature>
<keyword evidence="4 5" id="KW-1015">Disulfide bond</keyword>
<sequence>MTVGTENLISTWPPAEIPLPDEVLPTGAGGEDVSTFRGAQPAVGKQSLRIKRRAFPRVPSLTRGLPGAESRVTAAMEPKVVCVLVLVCVLTLSSLAQGELETCVVAPHHRTNCGAPGITPSQCKARGCCFDNTISGVPWCFQPVAVDNSPDEECSF</sequence>
<comment type="subcellular location">
    <subcellularLocation>
        <location evidence="1">Secreted</location>
    </subcellularLocation>
</comment>
<protein>
    <submittedName>
        <fullName evidence="8">Trefoil factor 1</fullName>
    </submittedName>
</protein>
<dbReference type="GeneID" id="101674945"/>
<gene>
    <name evidence="8" type="primary">TFF1</name>
</gene>
<dbReference type="AlphaFoldDB" id="A0A8U0NXG4"/>
<dbReference type="OrthoDB" id="10051464at2759"/>
<evidence type="ECO:0000256" key="2">
    <source>
        <dbReference type="ARBA" id="ARBA00022525"/>
    </source>
</evidence>
<feature type="disulfide bond" evidence="5">
    <location>
        <begin position="113"/>
        <end position="128"/>
    </location>
</feature>
<dbReference type="SMART" id="SM00018">
    <property type="entry name" value="PD"/>
    <property type="match status" value="1"/>
</dbReference>
<evidence type="ECO:0000259" key="6">
    <source>
        <dbReference type="PROSITE" id="PS51448"/>
    </source>
</evidence>
<reference evidence="8" key="1">
    <citation type="submission" date="2025-08" db="UniProtKB">
        <authorList>
            <consortium name="RefSeq"/>
        </authorList>
    </citation>
    <scope>IDENTIFICATION</scope>
    <source>
        <tissue evidence="8">Brain</tissue>
    </source>
</reference>
<dbReference type="InterPro" id="IPR017994">
    <property type="entry name" value="P_trefoil_chordata"/>
</dbReference>
<dbReference type="PRINTS" id="PR00680">
    <property type="entry name" value="PTREFOIL"/>
</dbReference>
<dbReference type="Gene3D" id="4.10.110.10">
    <property type="entry name" value="Spasmolytic Protein, domain 1"/>
    <property type="match status" value="1"/>
</dbReference>
<dbReference type="CDD" id="cd00111">
    <property type="entry name" value="Trefoil"/>
    <property type="match status" value="1"/>
</dbReference>
<keyword evidence="2" id="KW-0964">Secreted</keyword>